<comment type="caution">
    <text evidence="8">The sequence shown here is derived from an EMBL/GenBank/DDBJ whole genome shotgun (WGS) entry which is preliminary data.</text>
</comment>
<evidence type="ECO:0000256" key="5">
    <source>
        <dbReference type="ARBA" id="ARBA00022692"/>
    </source>
</evidence>
<evidence type="ECO:0000256" key="7">
    <source>
        <dbReference type="ARBA" id="ARBA00023237"/>
    </source>
</evidence>
<evidence type="ECO:0000256" key="4">
    <source>
        <dbReference type="ARBA" id="ARBA00022452"/>
    </source>
</evidence>
<dbReference type="Proteomes" id="UP001595935">
    <property type="component" value="Unassembled WGS sequence"/>
</dbReference>
<dbReference type="EMBL" id="JBHSGV010000003">
    <property type="protein sequence ID" value="MFC4747412.1"/>
    <property type="molecule type" value="Genomic_DNA"/>
</dbReference>
<organism evidence="8 9">
    <name type="scientific">Flavobacterium branchiicola</name>
    <dbReference type="NCBI Taxonomy" id="1114875"/>
    <lineage>
        <taxon>Bacteria</taxon>
        <taxon>Pseudomonadati</taxon>
        <taxon>Bacteroidota</taxon>
        <taxon>Flavobacteriia</taxon>
        <taxon>Flavobacteriales</taxon>
        <taxon>Flavobacteriaceae</taxon>
        <taxon>Flavobacterium</taxon>
    </lineage>
</organism>
<dbReference type="InterPro" id="IPR051906">
    <property type="entry name" value="TolC-like"/>
</dbReference>
<keyword evidence="6" id="KW-0472">Membrane</keyword>
<dbReference type="Gene3D" id="1.20.1600.10">
    <property type="entry name" value="Outer membrane efflux proteins (OEP)"/>
    <property type="match status" value="1"/>
</dbReference>
<evidence type="ECO:0000313" key="8">
    <source>
        <dbReference type="EMBL" id="MFC4747412.1"/>
    </source>
</evidence>
<dbReference type="RefSeq" id="WP_213257344.1">
    <property type="nucleotide sequence ID" value="NZ_JAGYWA010000003.1"/>
</dbReference>
<dbReference type="SUPFAM" id="SSF56954">
    <property type="entry name" value="Outer membrane efflux proteins (OEP)"/>
    <property type="match status" value="1"/>
</dbReference>
<dbReference type="InterPro" id="IPR003423">
    <property type="entry name" value="OMP_efflux"/>
</dbReference>
<evidence type="ECO:0000256" key="1">
    <source>
        <dbReference type="ARBA" id="ARBA00004442"/>
    </source>
</evidence>
<keyword evidence="5" id="KW-0812">Transmembrane</keyword>
<sequence length="399" mass="45007">MISTVKAQTLTVEQSYKLAVENYPLIKQYELIEKSKEYTISNANKAYLPQLSITAIEGYVFGDFPSMGSGDDSKFKFIGLAQINQTIWDGGATKTQKKIIEASSNLDKASVEVSLYDLRSRVNQLYFGVLLIDEQLKQLEIQNKILDNNIDKVKKLNENGLAYKTDVDEMKVEQLNLNRQKKDFEYTRNGYLAMLSYLIGKNINQTQLEKPANTIALDNTIKRPEQLRFENQRNLINAQADMQKVSLMPKVGLLGAGVLLAPGVSLGNNKISTVGVAGLSVGWDIKGLYKNGNEKELTKQELNKIDVQEETFLFNTKFQMNQKTADIERQNAILKDDEAIVKLRQTIREGYQLKYDNGAGPLIDLLNATEKEGNARAEKALHEIQLLMSNYEYQTIKGN</sequence>
<dbReference type="PANTHER" id="PTHR30026">
    <property type="entry name" value="OUTER MEMBRANE PROTEIN TOLC"/>
    <property type="match status" value="1"/>
</dbReference>
<evidence type="ECO:0000313" key="9">
    <source>
        <dbReference type="Proteomes" id="UP001595935"/>
    </source>
</evidence>
<keyword evidence="7" id="KW-0998">Cell outer membrane</keyword>
<evidence type="ECO:0000256" key="2">
    <source>
        <dbReference type="ARBA" id="ARBA00007613"/>
    </source>
</evidence>
<name>A0ABV9PDN6_9FLAO</name>
<comment type="similarity">
    <text evidence="2">Belongs to the outer membrane factor (OMF) (TC 1.B.17) family.</text>
</comment>
<keyword evidence="3" id="KW-0813">Transport</keyword>
<dbReference type="PANTHER" id="PTHR30026:SF20">
    <property type="entry name" value="OUTER MEMBRANE PROTEIN TOLC"/>
    <property type="match status" value="1"/>
</dbReference>
<accession>A0ABV9PDN6</accession>
<gene>
    <name evidence="8" type="ORF">ACFO5S_08135</name>
</gene>
<keyword evidence="9" id="KW-1185">Reference proteome</keyword>
<comment type="subcellular location">
    <subcellularLocation>
        <location evidence="1">Cell outer membrane</location>
    </subcellularLocation>
</comment>
<proteinExistence type="inferred from homology"/>
<evidence type="ECO:0000256" key="3">
    <source>
        <dbReference type="ARBA" id="ARBA00022448"/>
    </source>
</evidence>
<keyword evidence="4" id="KW-1134">Transmembrane beta strand</keyword>
<protein>
    <submittedName>
        <fullName evidence="8">TolC family protein</fullName>
    </submittedName>
</protein>
<reference evidence="9" key="1">
    <citation type="journal article" date="2019" name="Int. J. Syst. Evol. Microbiol.">
        <title>The Global Catalogue of Microorganisms (GCM) 10K type strain sequencing project: providing services to taxonomists for standard genome sequencing and annotation.</title>
        <authorList>
            <consortium name="The Broad Institute Genomics Platform"/>
            <consortium name="The Broad Institute Genome Sequencing Center for Infectious Disease"/>
            <person name="Wu L."/>
            <person name="Ma J."/>
        </authorList>
    </citation>
    <scope>NUCLEOTIDE SEQUENCE [LARGE SCALE GENOMIC DNA]</scope>
    <source>
        <strain evidence="9">WYCCWR 13023</strain>
    </source>
</reference>
<dbReference type="Pfam" id="PF02321">
    <property type="entry name" value="OEP"/>
    <property type="match status" value="1"/>
</dbReference>
<evidence type="ECO:0000256" key="6">
    <source>
        <dbReference type="ARBA" id="ARBA00023136"/>
    </source>
</evidence>